<keyword evidence="4 8" id="KW-0547">Nucleotide-binding</keyword>
<dbReference type="PIRSF" id="PIRSF002583">
    <property type="entry name" value="Hsp90"/>
    <property type="match status" value="1"/>
</dbReference>
<feature type="binding site" evidence="9">
    <location>
        <position position="39"/>
    </location>
    <ligand>
        <name>ATP</name>
        <dbReference type="ChEBI" id="CHEBI:30616"/>
    </ligand>
</feature>
<dbReference type="SMART" id="SM00387">
    <property type="entry name" value="HATPase_c"/>
    <property type="match status" value="1"/>
</dbReference>
<feature type="region of interest" description="A; substrate-binding" evidence="8">
    <location>
        <begin position="1"/>
        <end position="333"/>
    </location>
</feature>
<keyword evidence="5 8" id="KW-0067">ATP-binding</keyword>
<dbReference type="InterPro" id="IPR037196">
    <property type="entry name" value="HSP90_C"/>
</dbReference>
<dbReference type="SUPFAM" id="SSF110942">
    <property type="entry name" value="HSP90 C-terminal domain"/>
    <property type="match status" value="1"/>
</dbReference>
<dbReference type="PROSITE" id="PS00298">
    <property type="entry name" value="HSP90"/>
    <property type="match status" value="1"/>
</dbReference>
<evidence type="ECO:0000256" key="3">
    <source>
        <dbReference type="ARBA" id="ARBA00022490"/>
    </source>
</evidence>
<reference evidence="11" key="1">
    <citation type="journal article" date="2020" name="mSystems">
        <title>Genome- and Community-Level Interaction Insights into Carbon Utilization and Element Cycling Functions of Hydrothermarchaeota in Hydrothermal Sediment.</title>
        <authorList>
            <person name="Zhou Z."/>
            <person name="Liu Y."/>
            <person name="Xu W."/>
            <person name="Pan J."/>
            <person name="Luo Z.H."/>
            <person name="Li M."/>
        </authorList>
    </citation>
    <scope>NUCLEOTIDE SEQUENCE [LARGE SCALE GENOMIC DNA]</scope>
    <source>
        <strain evidence="11">SpSt-289</strain>
    </source>
</reference>
<dbReference type="SUPFAM" id="SSF55874">
    <property type="entry name" value="ATPase domain of HSP90 chaperone/DNA topoisomerase II/histidine kinase"/>
    <property type="match status" value="1"/>
</dbReference>
<evidence type="ECO:0000256" key="5">
    <source>
        <dbReference type="ARBA" id="ARBA00022840"/>
    </source>
</evidence>
<feature type="binding site" evidence="9">
    <location>
        <begin position="105"/>
        <end position="106"/>
    </location>
    <ligand>
        <name>ATP</name>
        <dbReference type="ChEBI" id="CHEBI:30616"/>
    </ligand>
</feature>
<evidence type="ECO:0000256" key="1">
    <source>
        <dbReference type="ARBA" id="ARBA00004496"/>
    </source>
</evidence>
<comment type="similarity">
    <text evidence="2 8">Belongs to the heat shock protein 90 family.</text>
</comment>
<dbReference type="AlphaFoldDB" id="A0A7C1FGR7"/>
<dbReference type="SUPFAM" id="SSF54211">
    <property type="entry name" value="Ribosomal protein S5 domain 2-like"/>
    <property type="match status" value="1"/>
</dbReference>
<evidence type="ECO:0000256" key="2">
    <source>
        <dbReference type="ARBA" id="ARBA00008239"/>
    </source>
</evidence>
<dbReference type="GO" id="GO:0016887">
    <property type="term" value="F:ATP hydrolysis activity"/>
    <property type="evidence" value="ECO:0007669"/>
    <property type="project" value="InterPro"/>
</dbReference>
<dbReference type="Gene3D" id="3.40.50.11260">
    <property type="match status" value="1"/>
</dbReference>
<keyword evidence="3 8" id="KW-0963">Cytoplasm</keyword>
<dbReference type="PANTHER" id="PTHR11528">
    <property type="entry name" value="HEAT SHOCK PROTEIN 90 FAMILY MEMBER"/>
    <property type="match status" value="1"/>
</dbReference>
<feature type="binding site" evidence="9">
    <location>
        <position position="43"/>
    </location>
    <ligand>
        <name>ATP</name>
        <dbReference type="ChEBI" id="CHEBI:30616"/>
    </ligand>
</feature>
<dbReference type="EMBL" id="DSMG01000122">
    <property type="protein sequence ID" value="HDX32299.1"/>
    <property type="molecule type" value="Genomic_DNA"/>
</dbReference>
<organism evidence="11">
    <name type="scientific">Caldilinea aerophila</name>
    <dbReference type="NCBI Taxonomy" id="133453"/>
    <lineage>
        <taxon>Bacteria</taxon>
        <taxon>Bacillati</taxon>
        <taxon>Chloroflexota</taxon>
        <taxon>Caldilineae</taxon>
        <taxon>Caldilineales</taxon>
        <taxon>Caldilineaceae</taxon>
        <taxon>Caldilinea</taxon>
    </lineage>
</organism>
<dbReference type="GO" id="GO:0005737">
    <property type="term" value="C:cytoplasm"/>
    <property type="evidence" value="ECO:0007669"/>
    <property type="project" value="UniProtKB-SubCell"/>
</dbReference>
<dbReference type="Pfam" id="PF00183">
    <property type="entry name" value="HSP90"/>
    <property type="match status" value="1"/>
</dbReference>
<dbReference type="InterPro" id="IPR001404">
    <property type="entry name" value="Hsp90_fam"/>
</dbReference>
<dbReference type="Gene3D" id="3.30.230.80">
    <property type="match status" value="1"/>
</dbReference>
<dbReference type="Gene3D" id="3.30.565.10">
    <property type="entry name" value="Histidine kinase-like ATPase, C-terminal domain"/>
    <property type="match status" value="1"/>
</dbReference>
<dbReference type="GO" id="GO:0051082">
    <property type="term" value="F:unfolded protein binding"/>
    <property type="evidence" value="ECO:0007669"/>
    <property type="project" value="UniProtKB-UniRule"/>
</dbReference>
<keyword evidence="6 8" id="KW-0346">Stress response</keyword>
<feature type="binding site" evidence="9">
    <location>
        <position position="333"/>
    </location>
    <ligand>
        <name>ATP</name>
        <dbReference type="ChEBI" id="CHEBI:30616"/>
    </ligand>
</feature>
<comment type="caution">
    <text evidence="11">The sequence shown here is derived from an EMBL/GenBank/DDBJ whole genome shotgun (WGS) entry which is preliminary data.</text>
</comment>
<comment type="subcellular location">
    <subcellularLocation>
        <location evidence="1 8">Cytoplasm</location>
    </subcellularLocation>
</comment>
<feature type="binding site" evidence="9">
    <location>
        <begin position="127"/>
        <end position="132"/>
    </location>
    <ligand>
        <name>ATP</name>
        <dbReference type="ChEBI" id="CHEBI:30616"/>
    </ligand>
</feature>
<evidence type="ECO:0000259" key="10">
    <source>
        <dbReference type="SMART" id="SM00387"/>
    </source>
</evidence>
<feature type="domain" description="Histidine kinase/HSP90-like ATPase" evidence="10">
    <location>
        <begin position="32"/>
        <end position="188"/>
    </location>
</feature>
<feature type="binding site" evidence="9">
    <location>
        <position position="178"/>
    </location>
    <ligand>
        <name>ATP</name>
        <dbReference type="ChEBI" id="CHEBI:30616"/>
    </ligand>
</feature>
<dbReference type="HAMAP" id="MF_00505">
    <property type="entry name" value="HSP90"/>
    <property type="match status" value="1"/>
</dbReference>
<feature type="binding site" evidence="9">
    <location>
        <position position="90"/>
    </location>
    <ligand>
        <name>ATP</name>
        <dbReference type="ChEBI" id="CHEBI:30616"/>
    </ligand>
</feature>
<feature type="binding site" evidence="9">
    <location>
        <position position="85"/>
    </location>
    <ligand>
        <name>ATP</name>
        <dbReference type="ChEBI" id="CHEBI:30616"/>
    </ligand>
</feature>
<evidence type="ECO:0000256" key="9">
    <source>
        <dbReference type="PIRSR" id="PIRSR002583-1"/>
    </source>
</evidence>
<evidence type="ECO:0000256" key="6">
    <source>
        <dbReference type="ARBA" id="ARBA00023016"/>
    </source>
</evidence>
<evidence type="ECO:0000256" key="8">
    <source>
        <dbReference type="HAMAP-Rule" id="MF_00505"/>
    </source>
</evidence>
<dbReference type="InterPro" id="IPR020575">
    <property type="entry name" value="Hsp90_N"/>
</dbReference>
<name>A0A7C1FGR7_9CHLR</name>
<dbReference type="InterPro" id="IPR020568">
    <property type="entry name" value="Ribosomal_Su5_D2-typ_SF"/>
</dbReference>
<comment type="caution">
    <text evidence="8">Lacks conserved residue(s) required for the propagation of feature annotation.</text>
</comment>
<comment type="subunit">
    <text evidence="8">Homodimer.</text>
</comment>
<evidence type="ECO:0000256" key="4">
    <source>
        <dbReference type="ARBA" id="ARBA00022741"/>
    </source>
</evidence>
<dbReference type="GO" id="GO:0005524">
    <property type="term" value="F:ATP binding"/>
    <property type="evidence" value="ECO:0007669"/>
    <property type="project" value="UniProtKB-UniRule"/>
</dbReference>
<dbReference type="NCBIfam" id="NF003555">
    <property type="entry name" value="PRK05218.1"/>
    <property type="match status" value="1"/>
</dbReference>
<dbReference type="PRINTS" id="PR00775">
    <property type="entry name" value="HEATSHOCK90"/>
</dbReference>
<accession>A0A7C1FGR7</accession>
<dbReference type="Pfam" id="PF13589">
    <property type="entry name" value="HATPase_c_3"/>
    <property type="match status" value="1"/>
</dbReference>
<evidence type="ECO:0000256" key="7">
    <source>
        <dbReference type="ARBA" id="ARBA00023186"/>
    </source>
</evidence>
<dbReference type="FunFam" id="3.30.565.10:FF:000009">
    <property type="entry name" value="Molecular chaperone HtpG"/>
    <property type="match status" value="1"/>
</dbReference>
<dbReference type="InterPro" id="IPR036890">
    <property type="entry name" value="HATPase_C_sf"/>
</dbReference>
<comment type="function">
    <text evidence="8">Molecular chaperone. Has ATPase activity.</text>
</comment>
<feature type="binding site" evidence="9">
    <location>
        <position position="98"/>
    </location>
    <ligand>
        <name>ATP</name>
        <dbReference type="ChEBI" id="CHEBI:30616"/>
    </ligand>
</feature>
<evidence type="ECO:0000313" key="11">
    <source>
        <dbReference type="EMBL" id="HDX32299.1"/>
    </source>
</evidence>
<dbReference type="GO" id="GO:0140662">
    <property type="term" value="F:ATP-dependent protein folding chaperone"/>
    <property type="evidence" value="ECO:0007669"/>
    <property type="project" value="InterPro"/>
</dbReference>
<keyword evidence="7 8" id="KW-0143">Chaperone</keyword>
<gene>
    <name evidence="8 11" type="primary">htpG</name>
    <name evidence="11" type="ORF">ENQ20_12560</name>
</gene>
<feature type="region of interest" description="C" evidence="8">
    <location>
        <begin position="548"/>
        <end position="629"/>
    </location>
</feature>
<dbReference type="CDD" id="cd16927">
    <property type="entry name" value="HATPase_Hsp90-like"/>
    <property type="match status" value="1"/>
</dbReference>
<dbReference type="InterPro" id="IPR019805">
    <property type="entry name" value="Heat_shock_protein_90_CS"/>
</dbReference>
<sequence length="629" mass="72504">MSEVVETQLESLEYRTEVKQLLDILAHSLYTDREIFLRELISNASDALNRIQFEMLTNHDVVDPEVELAIYIEADSDARTITIRDTGIGMNRDELIENLGTIAHSGARAFLQNASQNQSALEEIIGQFGVGFYSVFMVAEEVTVVSRSYRPQDRAALWRSTGDSRFSLGEADKQDRGTEIRIRLKEDAAEFAQPWRLETIIKRHSDYVSFPIYLKSKDGEARVVNRRIALWRQSPSKVEPKEYEEFYRQLTFDDRPPLLHVHISADSPVNVRGILFVPAQRERSSLRLRPEYGLRLYSRKILIQEHNKELLPEYLRFVEGVVDSEDLPLNVSRETVQSNPLVRQLRKALTNRLLKELRTLADENPEKYNTFWTEFGVFIKEGVASDYANREALLELLRFHSTRTGTEGWTTLKEYIQRMQPDQKAIYYILGDNLRSAMRSPHLDYFRKHDIEVLFLTDFIDGYMVSNLREVHDKPLQNVDDPNLDLPKTEEATADAAVSAQAFDKLIARIKQVLGERIRDVREGKTLVDSPARLVSPEDDFARELQYVRRVLEENYVAPAKILEINRRHPMIVNLARLVDEESDNALIDPAIEQLFDNLQLLEGVYQGSVADMVERIHRLMSAALASHS</sequence>
<dbReference type="Gene3D" id="1.20.120.790">
    <property type="entry name" value="Heat shock protein 90, C-terminal domain"/>
    <property type="match status" value="1"/>
</dbReference>
<proteinExistence type="inferred from homology"/>
<dbReference type="InterPro" id="IPR003594">
    <property type="entry name" value="HATPase_dom"/>
</dbReference>
<protein>
    <recommendedName>
        <fullName evidence="8">Chaperone protein HtpG</fullName>
    </recommendedName>
    <alternativeName>
        <fullName evidence="8">Heat shock protein HtpG</fullName>
    </alternativeName>
    <alternativeName>
        <fullName evidence="8">High temperature protein G</fullName>
    </alternativeName>
</protein>